<sequence length="260" mass="29893">MQLEKAFELLKSQGYIDTCNEPLNSADFKKIATDHQKLVLIEHTIELPERQLELDIHWKLRRNALLPIEYSDLFNSIKSDNTVPRLIEPLEFIYLCVCGTNDGWQKLKSVVDILYYAQLIEDWTVVNKLADRLGLAHIVNASLAVCDYFFGTCYGPIQLSRKEHTICAFVISSYLKYGEIPHVHGYINNSNLYQFAKSTLSWWMAINSDLVSPLTVLRELATPNNEDIAKGTLSDESGMVSQLLKRLVRIVRKYYMAKRD</sequence>
<keyword evidence="2" id="KW-1185">Reference proteome</keyword>
<evidence type="ECO:0000313" key="1">
    <source>
        <dbReference type="EMBL" id="BDX07618.1"/>
    </source>
</evidence>
<name>A0AA48HXD2_9ALTE</name>
<evidence type="ECO:0000313" key="2">
    <source>
        <dbReference type="Proteomes" id="UP001333710"/>
    </source>
</evidence>
<proteinExistence type="predicted"/>
<gene>
    <name evidence="1" type="ORF">MACH26_31390</name>
</gene>
<accession>A0AA48HXD2</accession>
<dbReference type="InterPro" id="IPR039498">
    <property type="entry name" value="NTP_transf_5"/>
</dbReference>
<organism evidence="1 2">
    <name type="scientific">Planctobacterium marinum</name>
    <dbReference type="NCBI Taxonomy" id="1631968"/>
    <lineage>
        <taxon>Bacteria</taxon>
        <taxon>Pseudomonadati</taxon>
        <taxon>Pseudomonadota</taxon>
        <taxon>Gammaproteobacteria</taxon>
        <taxon>Alteromonadales</taxon>
        <taxon>Alteromonadaceae</taxon>
        <taxon>Planctobacterium</taxon>
    </lineage>
</organism>
<dbReference type="KEGG" id="pmaw:MACH26_31390"/>
<dbReference type="Proteomes" id="UP001333710">
    <property type="component" value="Chromosome"/>
</dbReference>
<protein>
    <submittedName>
        <fullName evidence="1">Uncharacterized protein</fullName>
    </submittedName>
</protein>
<dbReference type="Pfam" id="PF14907">
    <property type="entry name" value="NTP_transf_5"/>
    <property type="match status" value="1"/>
</dbReference>
<reference evidence="1" key="1">
    <citation type="submission" date="2023-01" db="EMBL/GenBank/DDBJ databases">
        <title>Complete genome sequence of Planctobacterium marinum strain Dej080120_11.</title>
        <authorList>
            <person name="Ueki S."/>
            <person name="Maruyama F."/>
        </authorList>
    </citation>
    <scope>NUCLEOTIDE SEQUENCE</scope>
    <source>
        <strain evidence="1">Dej080120_11</strain>
    </source>
</reference>
<dbReference type="EMBL" id="AP027272">
    <property type="protein sequence ID" value="BDX07618.1"/>
    <property type="molecule type" value="Genomic_DNA"/>
</dbReference>
<dbReference type="AlphaFoldDB" id="A0AA48HXD2"/>